<dbReference type="PROSITE" id="PS50011">
    <property type="entry name" value="PROTEIN_KINASE_DOM"/>
    <property type="match status" value="1"/>
</dbReference>
<keyword evidence="3" id="KW-0808">Transferase</keyword>
<feature type="region of interest" description="Disordered" evidence="1">
    <location>
        <begin position="548"/>
        <end position="580"/>
    </location>
</feature>
<dbReference type="EMBL" id="DF977479">
    <property type="protein sequence ID" value="GAP89017.1"/>
    <property type="molecule type" value="Genomic_DNA"/>
</dbReference>
<evidence type="ECO:0000313" key="4">
    <source>
        <dbReference type="Proteomes" id="UP000054516"/>
    </source>
</evidence>
<dbReference type="InterPro" id="IPR000719">
    <property type="entry name" value="Prot_kinase_dom"/>
</dbReference>
<keyword evidence="3" id="KW-0418">Kinase</keyword>
<dbReference type="AlphaFoldDB" id="A0A1W2TL54"/>
<evidence type="ECO:0000313" key="3">
    <source>
        <dbReference type="EMBL" id="GAP89017.1"/>
    </source>
</evidence>
<feature type="compositionally biased region" description="Basic and acidic residues" evidence="1">
    <location>
        <begin position="548"/>
        <end position="562"/>
    </location>
</feature>
<dbReference type="PANTHER" id="PTHR44305:SF2">
    <property type="entry name" value="SI:DKEY-192D15.2"/>
    <property type="match status" value="1"/>
</dbReference>
<dbReference type="PANTHER" id="PTHR44305">
    <property type="entry name" value="SI:DKEY-192D15.2-RELATED"/>
    <property type="match status" value="1"/>
</dbReference>
<dbReference type="OMA" id="ETSWNVW"/>
<dbReference type="STRING" id="77044.A0A1W2TL54"/>
<dbReference type="SMART" id="SM00220">
    <property type="entry name" value="S_TKc"/>
    <property type="match status" value="1"/>
</dbReference>
<sequence>MEASQKEGRQREESQKHVADSSENQASPKTLHFATFEPGSTSAVHLLETVKITASPDHYLSQCLVSDDEHLLYLLSLYPVADDEAAPAVARLGTWRIGAGPTAQLREKGVPCCEVDLLICPPGRSAGSRVARQSIGSVHAILQIHAASGALLLRNACKKPIIYMRGQTDGRHLTLHGGDSCLLFHQHNHIRFGDYEFVLSFSLDTPKDRDDFRAQRDSLLLHSYGQWPSQHLDLVPSSSHTISSDVSIHRMLSRDTGRYKYSGIRLHTGEPVLLRRIHCNPGTQRQVQDELRMTAMFDTADFSGVLSMLGKAWCEHGISPPCQIESETPAEDVYYASQLAEYHFLSMPWSKLGMGLDVRLDYFHQTLKGLGELHNKGLIHGQLRPESLVLVPTQENPQEGSMNREIPPLSHDLELPPYPPMTAAISDLHWAKASLYRDDKPDSAGAWVAPEVWTSSAKAPYTNKADIWGLAMSWLPTFVQIPADVKMTRANFGKIQATVKSVLKKGHITKPFCNLVLSMLAWDPDDRPSIRDVLANEVWVDLQRRKESEQEMVRMEREKRLQDPGPNAKKVRLLSPEAEE</sequence>
<accession>A0A1W2TL54</accession>
<proteinExistence type="predicted"/>
<dbReference type="GO" id="GO:0005524">
    <property type="term" value="F:ATP binding"/>
    <property type="evidence" value="ECO:0007669"/>
    <property type="project" value="InterPro"/>
</dbReference>
<feature type="domain" description="Protein kinase" evidence="2">
    <location>
        <begin position="246"/>
        <end position="540"/>
    </location>
</feature>
<evidence type="ECO:0000256" key="1">
    <source>
        <dbReference type="SAM" id="MobiDB-lite"/>
    </source>
</evidence>
<organism evidence="3">
    <name type="scientific">Rosellinia necatrix</name>
    <name type="common">White root-rot fungus</name>
    <dbReference type="NCBI Taxonomy" id="77044"/>
    <lineage>
        <taxon>Eukaryota</taxon>
        <taxon>Fungi</taxon>
        <taxon>Dikarya</taxon>
        <taxon>Ascomycota</taxon>
        <taxon>Pezizomycotina</taxon>
        <taxon>Sordariomycetes</taxon>
        <taxon>Xylariomycetidae</taxon>
        <taxon>Xylariales</taxon>
        <taxon>Xylariaceae</taxon>
        <taxon>Rosellinia</taxon>
    </lineage>
</organism>
<dbReference type="InterPro" id="IPR011009">
    <property type="entry name" value="Kinase-like_dom_sf"/>
</dbReference>
<dbReference type="Proteomes" id="UP000054516">
    <property type="component" value="Unassembled WGS sequence"/>
</dbReference>
<dbReference type="InterPro" id="IPR053083">
    <property type="entry name" value="TF_kinase-domain_protein"/>
</dbReference>
<gene>
    <name evidence="3" type="ORF">SAMD00023353_3400990</name>
</gene>
<reference evidence="3" key="1">
    <citation type="submission" date="2016-03" db="EMBL/GenBank/DDBJ databases">
        <title>Draft genome sequence of Rosellinia necatrix.</title>
        <authorList>
            <person name="Kanematsu S."/>
        </authorList>
    </citation>
    <scope>NUCLEOTIDE SEQUENCE [LARGE SCALE GENOMIC DNA]</scope>
    <source>
        <strain evidence="3">W97</strain>
    </source>
</reference>
<protein>
    <submittedName>
        <fullName evidence="3">Putative serine threonine protein kinase</fullName>
    </submittedName>
</protein>
<keyword evidence="4" id="KW-1185">Reference proteome</keyword>
<dbReference type="Gene3D" id="1.10.510.10">
    <property type="entry name" value="Transferase(Phosphotransferase) domain 1"/>
    <property type="match status" value="1"/>
</dbReference>
<name>A0A1W2TL54_ROSNE</name>
<dbReference type="GO" id="GO:0004672">
    <property type="term" value="F:protein kinase activity"/>
    <property type="evidence" value="ECO:0007669"/>
    <property type="project" value="InterPro"/>
</dbReference>
<dbReference type="OrthoDB" id="5979581at2759"/>
<feature type="region of interest" description="Disordered" evidence="1">
    <location>
        <begin position="1"/>
        <end position="29"/>
    </location>
</feature>
<dbReference type="SUPFAM" id="SSF56112">
    <property type="entry name" value="Protein kinase-like (PK-like)"/>
    <property type="match status" value="1"/>
</dbReference>
<evidence type="ECO:0000259" key="2">
    <source>
        <dbReference type="PROSITE" id="PS50011"/>
    </source>
</evidence>
<feature type="compositionally biased region" description="Basic and acidic residues" evidence="1">
    <location>
        <begin position="1"/>
        <end position="20"/>
    </location>
</feature>